<keyword evidence="3" id="KW-1185">Reference proteome</keyword>
<organism evidence="3">
    <name type="scientific">Naegleria gruberi</name>
    <name type="common">Amoeba</name>
    <dbReference type="NCBI Taxonomy" id="5762"/>
    <lineage>
        <taxon>Eukaryota</taxon>
        <taxon>Discoba</taxon>
        <taxon>Heterolobosea</taxon>
        <taxon>Tetramitia</taxon>
        <taxon>Eutetramitia</taxon>
        <taxon>Vahlkampfiidae</taxon>
        <taxon>Naegleria</taxon>
    </lineage>
</organism>
<name>D2UZF8_NAEGR</name>
<feature type="compositionally biased region" description="Polar residues" evidence="1">
    <location>
        <begin position="406"/>
        <end position="423"/>
    </location>
</feature>
<feature type="compositionally biased region" description="Polar residues" evidence="1">
    <location>
        <begin position="449"/>
        <end position="463"/>
    </location>
</feature>
<dbReference type="KEGG" id="ngr:NAEGRDRAFT_61921"/>
<dbReference type="Proteomes" id="UP000006671">
    <property type="component" value="Unassembled WGS sequence"/>
</dbReference>
<feature type="region of interest" description="Disordered" evidence="1">
    <location>
        <begin position="405"/>
        <end position="424"/>
    </location>
</feature>
<feature type="compositionally biased region" description="Polar residues" evidence="1">
    <location>
        <begin position="487"/>
        <end position="510"/>
    </location>
</feature>
<gene>
    <name evidence="2" type="ORF">NAEGRDRAFT_61921</name>
</gene>
<dbReference type="GeneID" id="8863270"/>
<accession>D2UZF8</accession>
<feature type="region of interest" description="Disordered" evidence="1">
    <location>
        <begin position="431"/>
        <end position="525"/>
    </location>
</feature>
<proteinExistence type="predicted"/>
<dbReference type="InParanoid" id="D2UZF8"/>
<dbReference type="OrthoDB" id="10442024at2759"/>
<dbReference type="OMA" id="EYEEETM"/>
<evidence type="ECO:0000313" key="3">
    <source>
        <dbReference type="Proteomes" id="UP000006671"/>
    </source>
</evidence>
<dbReference type="RefSeq" id="XP_002682883.1">
    <property type="nucleotide sequence ID" value="XM_002682837.1"/>
</dbReference>
<evidence type="ECO:0000313" key="2">
    <source>
        <dbReference type="EMBL" id="EFC50139.1"/>
    </source>
</evidence>
<feature type="region of interest" description="Disordered" evidence="1">
    <location>
        <begin position="81"/>
        <end position="105"/>
    </location>
</feature>
<evidence type="ECO:0000256" key="1">
    <source>
        <dbReference type="SAM" id="MobiDB-lite"/>
    </source>
</evidence>
<feature type="region of interest" description="Disordered" evidence="1">
    <location>
        <begin position="353"/>
        <end position="377"/>
    </location>
</feature>
<feature type="region of interest" description="Disordered" evidence="1">
    <location>
        <begin position="172"/>
        <end position="192"/>
    </location>
</feature>
<dbReference type="EMBL" id="GG738846">
    <property type="protein sequence ID" value="EFC50139.1"/>
    <property type="molecule type" value="Genomic_DNA"/>
</dbReference>
<dbReference type="AlphaFoldDB" id="D2UZF8"/>
<feature type="compositionally biased region" description="Basic and acidic residues" evidence="1">
    <location>
        <begin position="363"/>
        <end position="373"/>
    </location>
</feature>
<dbReference type="VEuPathDB" id="AmoebaDB:NAEGRDRAFT_61921"/>
<protein>
    <submittedName>
        <fullName evidence="2">Predicted protein</fullName>
    </submittedName>
</protein>
<feature type="compositionally biased region" description="Basic and acidic residues" evidence="1">
    <location>
        <begin position="436"/>
        <end position="446"/>
    </location>
</feature>
<sequence length="567" mass="64888">MNLEDLDDENDLFNSILRIEDNISRRKTAASHLRLSNLISSDFQNDNTDPYSDLHHEYEEETMRVDRRERNNVFQAFLEKREKKQQNNQQPSPPSPRFKNYNCNDDSFPNNLEYDRLFSNVNKPSRVEDSFIAESENFLEEISNLQKMTLDPKTVDKRKQTVSKLSDFKRKIPQKPDEQVSSKSTQQSNNISSIRTSINLRPTLEHHFDTLIPKQTSYIDNENDSHDMSFKKQLEERIKLRNENHRLGLKREDPNRPTQSKNVMKPDDLRKLITSVKKKGATKETSSRAFCLAGLMDDVEKNQNVYNSDVKKLQTSADFSSTKKFSKSMLQTNKSIDTKATNPILNRSASAKKVRFNSSNAENRSKSLSKKDSANTAQSQLKKNLGLINDSVFTISNVGSYKKPAVTTSQSNNVQQQPSTSSFRDLLAQRKGVTLPKEKSNIEKRPPATTLSSRPQTSLNNSKLRGDSQPKMSKPTKAVEKVPSLLRDNSSSTYFSSIENKNRSHNTSKPSLRPSEPKIEKITKTAPQFDLFEEESDEDDDFLEAKRLMQRISTLRNFIGGDSKNNK</sequence>
<reference evidence="2 3" key="1">
    <citation type="journal article" date="2010" name="Cell">
        <title>The genome of Naegleria gruberi illuminates early eukaryotic versatility.</title>
        <authorList>
            <person name="Fritz-Laylin L.K."/>
            <person name="Prochnik S.E."/>
            <person name="Ginger M.L."/>
            <person name="Dacks J.B."/>
            <person name="Carpenter M.L."/>
            <person name="Field M.C."/>
            <person name="Kuo A."/>
            <person name="Paredez A."/>
            <person name="Chapman J."/>
            <person name="Pham J."/>
            <person name="Shu S."/>
            <person name="Neupane R."/>
            <person name="Cipriano M."/>
            <person name="Mancuso J."/>
            <person name="Tu H."/>
            <person name="Salamov A."/>
            <person name="Lindquist E."/>
            <person name="Shapiro H."/>
            <person name="Lucas S."/>
            <person name="Grigoriev I.V."/>
            <person name="Cande W.Z."/>
            <person name="Fulton C."/>
            <person name="Rokhsar D.S."/>
            <person name="Dawson S.C."/>
        </authorList>
    </citation>
    <scope>NUCLEOTIDE SEQUENCE [LARGE SCALE GENOMIC DNA]</scope>
    <source>
        <strain evidence="2 3">NEG-M</strain>
    </source>
</reference>